<gene>
    <name evidence="2" type="ORF">HMPREF0870_01876</name>
</gene>
<evidence type="ECO:0000256" key="1">
    <source>
        <dbReference type="SAM" id="Phobius"/>
    </source>
</evidence>
<keyword evidence="3" id="KW-1185">Reference proteome</keyword>
<keyword evidence="1" id="KW-0472">Membrane</keyword>
<proteinExistence type="predicted"/>
<evidence type="ECO:0000313" key="2">
    <source>
        <dbReference type="EMBL" id="EKY17466.1"/>
    </source>
</evidence>
<keyword evidence="1" id="KW-1133">Transmembrane helix</keyword>
<protein>
    <submittedName>
        <fullName evidence="2">Uncharacterized protein</fullName>
    </submittedName>
</protein>
<dbReference type="Proteomes" id="UP000010412">
    <property type="component" value="Unassembled WGS sequence"/>
</dbReference>
<sequence>MFTYNFFLWTHLNKLYEAMTFTVYIDIFILIKDSILIGLTF</sequence>
<name>A0ABN0II97_9FIRM</name>
<dbReference type="EMBL" id="AMEX01000058">
    <property type="protein sequence ID" value="EKY17466.1"/>
    <property type="molecule type" value="Genomic_DNA"/>
</dbReference>
<accession>A0ABN0II97</accession>
<reference evidence="2 3" key="1">
    <citation type="submission" date="2012-05" db="EMBL/GenBank/DDBJ databases">
        <authorList>
            <person name="Weinstock G."/>
            <person name="Sodergren E."/>
            <person name="Lobos E.A."/>
            <person name="Fulton L."/>
            <person name="Fulton R."/>
            <person name="Courtney L."/>
            <person name="Fronick C."/>
            <person name="O'Laughlin M."/>
            <person name="Godfrey J."/>
            <person name="Wilson R.M."/>
            <person name="Miner T."/>
            <person name="Farmer C."/>
            <person name="Delehaunty K."/>
            <person name="Cordes M."/>
            <person name="Minx P."/>
            <person name="Tomlinson C."/>
            <person name="Chen J."/>
            <person name="Wollam A."/>
            <person name="Pepin K.H."/>
            <person name="Bhonagiri V."/>
            <person name="Zhang X."/>
            <person name="Suruliraj S."/>
            <person name="Warren W."/>
            <person name="Mitreva M."/>
            <person name="Mardis E.R."/>
            <person name="Wilson R.K."/>
        </authorList>
    </citation>
    <scope>NUCLEOTIDE SEQUENCE [LARGE SCALE GENOMIC DNA]</scope>
    <source>
        <strain evidence="2 3">KON</strain>
    </source>
</reference>
<keyword evidence="1" id="KW-0812">Transmembrane</keyword>
<feature type="transmembrane region" description="Helical" evidence="1">
    <location>
        <begin position="20"/>
        <end position="39"/>
    </location>
</feature>
<comment type="caution">
    <text evidence="2">The sequence shown here is derived from an EMBL/GenBank/DDBJ whole genome shotgun (WGS) entry which is preliminary data.</text>
</comment>
<organism evidence="2 3">
    <name type="scientific">Veillonella atypica KON</name>
    <dbReference type="NCBI Taxonomy" id="1128111"/>
    <lineage>
        <taxon>Bacteria</taxon>
        <taxon>Bacillati</taxon>
        <taxon>Bacillota</taxon>
        <taxon>Negativicutes</taxon>
        <taxon>Veillonellales</taxon>
        <taxon>Veillonellaceae</taxon>
        <taxon>Veillonella</taxon>
    </lineage>
</organism>
<evidence type="ECO:0000313" key="3">
    <source>
        <dbReference type="Proteomes" id="UP000010412"/>
    </source>
</evidence>